<dbReference type="RefSeq" id="WP_188941971.1">
    <property type="nucleotide sequence ID" value="NZ_BMNA01000004.1"/>
</dbReference>
<evidence type="ECO:0000313" key="2">
    <source>
        <dbReference type="EMBL" id="GGM04355.1"/>
    </source>
</evidence>
<evidence type="ECO:0000313" key="3">
    <source>
        <dbReference type="Proteomes" id="UP000655208"/>
    </source>
</evidence>
<name>A0A917SZZ7_9ACTN</name>
<feature type="compositionally biased region" description="Low complexity" evidence="1">
    <location>
        <begin position="169"/>
        <end position="200"/>
    </location>
</feature>
<proteinExistence type="predicted"/>
<reference evidence="2" key="2">
    <citation type="submission" date="2020-09" db="EMBL/GenBank/DDBJ databases">
        <authorList>
            <person name="Sun Q."/>
            <person name="Zhou Y."/>
        </authorList>
    </citation>
    <scope>NUCLEOTIDE SEQUENCE</scope>
    <source>
        <strain evidence="2">CGMCC 4.7308</strain>
    </source>
</reference>
<evidence type="ECO:0000256" key="1">
    <source>
        <dbReference type="SAM" id="MobiDB-lite"/>
    </source>
</evidence>
<dbReference type="AlphaFoldDB" id="A0A917SZZ7"/>
<sequence>MSLLTDLRSVSESAVDQLAARFPDLPRPLLAAIGAGDIAVRRLAELRESLRETLPSAPEAGDVRAAAADLPGRAQRAAADLPARAQRIAADVAQSVEQFAAEAPGKAQELIGELPAKLAEFGQAVSGTSVRSTVEAYTHLAGIIYGNLAKRGDRAWHDVRAGDLRPGTVVDGGSAAPAASGTVPAADAEPPVAESAPPVPAADDVAEAIAAATTTPTTSAQSARASKARARVAAAEVEATARARATRAGRTATGAAATRRATSPATTPRRTPKPRGTTAG</sequence>
<protein>
    <submittedName>
        <fullName evidence="2">Uncharacterized protein</fullName>
    </submittedName>
</protein>
<gene>
    <name evidence="2" type="ORF">GCM10011594_25710</name>
</gene>
<reference evidence="2" key="1">
    <citation type="journal article" date="2014" name="Int. J. Syst. Evol. Microbiol.">
        <title>Complete genome sequence of Corynebacterium casei LMG S-19264T (=DSM 44701T), isolated from a smear-ripened cheese.</title>
        <authorList>
            <consortium name="US DOE Joint Genome Institute (JGI-PGF)"/>
            <person name="Walter F."/>
            <person name="Albersmeier A."/>
            <person name="Kalinowski J."/>
            <person name="Ruckert C."/>
        </authorList>
    </citation>
    <scope>NUCLEOTIDE SEQUENCE</scope>
    <source>
        <strain evidence="2">CGMCC 4.7308</strain>
    </source>
</reference>
<dbReference type="Proteomes" id="UP000655208">
    <property type="component" value="Unassembled WGS sequence"/>
</dbReference>
<organism evidence="2 3">
    <name type="scientific">Nakamurella endophytica</name>
    <dbReference type="NCBI Taxonomy" id="1748367"/>
    <lineage>
        <taxon>Bacteria</taxon>
        <taxon>Bacillati</taxon>
        <taxon>Actinomycetota</taxon>
        <taxon>Actinomycetes</taxon>
        <taxon>Nakamurellales</taxon>
        <taxon>Nakamurellaceae</taxon>
        <taxon>Nakamurella</taxon>
    </lineage>
</organism>
<accession>A0A917SZZ7</accession>
<feature type="region of interest" description="Disordered" evidence="1">
    <location>
        <begin position="237"/>
        <end position="280"/>
    </location>
</feature>
<keyword evidence="3" id="KW-1185">Reference proteome</keyword>
<comment type="caution">
    <text evidence="2">The sequence shown here is derived from an EMBL/GenBank/DDBJ whole genome shotgun (WGS) entry which is preliminary data.</text>
</comment>
<feature type="region of interest" description="Disordered" evidence="1">
    <location>
        <begin position="166"/>
        <end position="200"/>
    </location>
</feature>
<dbReference type="EMBL" id="BMNA01000004">
    <property type="protein sequence ID" value="GGM04355.1"/>
    <property type="molecule type" value="Genomic_DNA"/>
</dbReference>